<feature type="transmembrane region" description="Helical" evidence="8">
    <location>
        <begin position="359"/>
        <end position="380"/>
    </location>
</feature>
<feature type="transmembrane region" description="Helical" evidence="8">
    <location>
        <begin position="415"/>
        <end position="438"/>
    </location>
</feature>
<feature type="transmembrane region" description="Helical" evidence="8">
    <location>
        <begin position="387"/>
        <end position="409"/>
    </location>
</feature>
<keyword evidence="10" id="KW-1185">Reference proteome</keyword>
<evidence type="ECO:0000313" key="10">
    <source>
        <dbReference type="Proteomes" id="UP000199488"/>
    </source>
</evidence>
<organism evidence="9 10">
    <name type="scientific">Marinococcus luteus</name>
    <dbReference type="NCBI Taxonomy" id="1122204"/>
    <lineage>
        <taxon>Bacteria</taxon>
        <taxon>Bacillati</taxon>
        <taxon>Bacillota</taxon>
        <taxon>Bacilli</taxon>
        <taxon>Bacillales</taxon>
        <taxon>Bacillaceae</taxon>
        <taxon>Marinococcus</taxon>
    </lineage>
</organism>
<keyword evidence="6 8" id="KW-1133">Transmembrane helix</keyword>
<dbReference type="Pfam" id="PF01554">
    <property type="entry name" value="MatE"/>
    <property type="match status" value="2"/>
</dbReference>
<dbReference type="GO" id="GO:0042910">
    <property type="term" value="F:xenobiotic transmembrane transporter activity"/>
    <property type="evidence" value="ECO:0007669"/>
    <property type="project" value="InterPro"/>
</dbReference>
<evidence type="ECO:0000256" key="8">
    <source>
        <dbReference type="SAM" id="Phobius"/>
    </source>
</evidence>
<comment type="similarity">
    <text evidence="2">Belongs to the multi antimicrobial extrusion (MATE) (TC 2.A.66.1) family.</text>
</comment>
<reference evidence="9 10" key="1">
    <citation type="submission" date="2016-10" db="EMBL/GenBank/DDBJ databases">
        <authorList>
            <person name="de Groot N.N."/>
        </authorList>
    </citation>
    <scope>NUCLEOTIDE SEQUENCE [LARGE SCALE GENOMIC DNA]</scope>
    <source>
        <strain evidence="9 10">DSM 23126</strain>
    </source>
</reference>
<dbReference type="PANTHER" id="PTHR43549">
    <property type="entry name" value="MULTIDRUG RESISTANCE PROTEIN YPNP-RELATED"/>
    <property type="match status" value="1"/>
</dbReference>
<evidence type="ECO:0000256" key="2">
    <source>
        <dbReference type="ARBA" id="ARBA00010199"/>
    </source>
</evidence>
<dbReference type="InterPro" id="IPR002528">
    <property type="entry name" value="MATE_fam"/>
</dbReference>
<protein>
    <submittedName>
        <fullName evidence="9">Putative efflux protein, MATE family</fullName>
    </submittedName>
</protein>
<dbReference type="NCBIfam" id="TIGR00797">
    <property type="entry name" value="matE"/>
    <property type="match status" value="1"/>
</dbReference>
<dbReference type="CDD" id="cd13138">
    <property type="entry name" value="MATE_yoeA_like"/>
    <property type="match status" value="1"/>
</dbReference>
<keyword evidence="5 8" id="KW-0812">Transmembrane</keyword>
<evidence type="ECO:0000256" key="7">
    <source>
        <dbReference type="ARBA" id="ARBA00023136"/>
    </source>
</evidence>
<dbReference type="Proteomes" id="UP000199488">
    <property type="component" value="Unassembled WGS sequence"/>
</dbReference>
<dbReference type="GO" id="GO:0005886">
    <property type="term" value="C:plasma membrane"/>
    <property type="evidence" value="ECO:0007669"/>
    <property type="project" value="UniProtKB-SubCell"/>
</dbReference>
<name>A0A1H2X9F6_9BACI</name>
<evidence type="ECO:0000256" key="3">
    <source>
        <dbReference type="ARBA" id="ARBA00022448"/>
    </source>
</evidence>
<proteinExistence type="inferred from homology"/>
<feature type="transmembrane region" description="Helical" evidence="8">
    <location>
        <begin position="319"/>
        <end position="339"/>
    </location>
</feature>
<feature type="transmembrane region" description="Helical" evidence="8">
    <location>
        <begin position="173"/>
        <end position="196"/>
    </location>
</feature>
<keyword evidence="7 8" id="KW-0472">Membrane</keyword>
<feature type="transmembrane region" description="Helical" evidence="8">
    <location>
        <begin position="98"/>
        <end position="119"/>
    </location>
</feature>
<keyword evidence="4" id="KW-1003">Cell membrane</keyword>
<dbReference type="OrthoDB" id="9776324at2"/>
<evidence type="ECO:0000256" key="1">
    <source>
        <dbReference type="ARBA" id="ARBA00004651"/>
    </source>
</evidence>
<dbReference type="PIRSF" id="PIRSF006603">
    <property type="entry name" value="DinF"/>
    <property type="match status" value="1"/>
</dbReference>
<feature type="transmembrane region" description="Helical" evidence="8">
    <location>
        <begin position="285"/>
        <end position="307"/>
    </location>
</feature>
<evidence type="ECO:0000256" key="6">
    <source>
        <dbReference type="ARBA" id="ARBA00022989"/>
    </source>
</evidence>
<dbReference type="InterPro" id="IPR052031">
    <property type="entry name" value="Membrane_Transporter-Flippase"/>
</dbReference>
<dbReference type="STRING" id="1122204.SAMN05421781_2698"/>
<dbReference type="InterPro" id="IPR048279">
    <property type="entry name" value="MdtK-like"/>
</dbReference>
<evidence type="ECO:0000256" key="5">
    <source>
        <dbReference type="ARBA" id="ARBA00022692"/>
    </source>
</evidence>
<dbReference type="GO" id="GO:0015297">
    <property type="term" value="F:antiporter activity"/>
    <property type="evidence" value="ECO:0007669"/>
    <property type="project" value="InterPro"/>
</dbReference>
<feature type="transmembrane region" description="Helical" evidence="8">
    <location>
        <begin position="21"/>
        <end position="40"/>
    </location>
</feature>
<feature type="transmembrane region" description="Helical" evidence="8">
    <location>
        <begin position="139"/>
        <end position="161"/>
    </location>
</feature>
<gene>
    <name evidence="9" type="ORF">SAMN05421781_2698</name>
</gene>
<dbReference type="RefSeq" id="WP_091616135.1">
    <property type="nucleotide sequence ID" value="NZ_FNNC01000006.1"/>
</dbReference>
<sequence length="457" mass="48798">MANAGRNQLDFTEGSIMKKMVIFAFPIFIGNLLQSSYQIVDSLWVGNLIGASALGAVSLAATILFSVLSFIIGINSATLTVLSQRVGADDDEGLKRSLNAFVSVLGTLAIILGTIGFFAAPTVLTWMGTPQDILESAVIYLRINFIGIVFLFGYNFIGTVLRAVGDSKTPLRFIMMAVGLNIFLDPLFISGFGMGIQGAAIATVISQGSAFVFGVVYMIVVKGLPFAVPSIPEKAEFQRIMKLGLPAGLSMMAISGGQLAIMTVVTSFGSVVLSGYGAAQRLDSLIMLPATTLGSAITSMAGQNIGANRWDRISSIAKNALILILIVSITMSTAVFLLAEFLMGLFVNDEATIQYGKTYLQIVAFFYPFLGINFVLNGIVRSSGAMIQVLALNIISFWVLRFPLAWFFSERIGENGIALGIGASFVISAAIAVSYYVFGGWNRIDIFKEEKKKGGAS</sequence>
<feature type="transmembrane region" description="Helical" evidence="8">
    <location>
        <begin position="52"/>
        <end position="77"/>
    </location>
</feature>
<comment type="subcellular location">
    <subcellularLocation>
        <location evidence="1">Cell membrane</location>
        <topology evidence="1">Multi-pass membrane protein</topology>
    </subcellularLocation>
</comment>
<accession>A0A1H2X9F6</accession>
<evidence type="ECO:0000256" key="4">
    <source>
        <dbReference type="ARBA" id="ARBA00022475"/>
    </source>
</evidence>
<evidence type="ECO:0000313" key="9">
    <source>
        <dbReference type="EMBL" id="SDW88899.1"/>
    </source>
</evidence>
<dbReference type="PANTHER" id="PTHR43549:SF3">
    <property type="entry name" value="MULTIDRUG RESISTANCE PROTEIN YPNP-RELATED"/>
    <property type="match status" value="1"/>
</dbReference>
<keyword evidence="3" id="KW-0813">Transport</keyword>
<feature type="transmembrane region" description="Helical" evidence="8">
    <location>
        <begin position="208"/>
        <end position="228"/>
    </location>
</feature>
<dbReference type="AlphaFoldDB" id="A0A1H2X9F6"/>
<feature type="transmembrane region" description="Helical" evidence="8">
    <location>
        <begin position="249"/>
        <end position="273"/>
    </location>
</feature>
<dbReference type="EMBL" id="FNNC01000006">
    <property type="protein sequence ID" value="SDW88899.1"/>
    <property type="molecule type" value="Genomic_DNA"/>
</dbReference>